<dbReference type="OrthoDB" id="10373922at2759"/>
<evidence type="ECO:0000259" key="1">
    <source>
        <dbReference type="Pfam" id="PF11443"/>
    </source>
</evidence>
<sequence>MAKIVSSIVKANKNYVKKSISQLSTRLALIAAAPYATLVAPPLNPIPIPIPLIRCFSALTSFHEILDSYYYSRVYKIIDPNLNPCHHLFFGVVEPEPNSPGARFEASCADLKQLLPLAWSHDPLTTLKLIRNLMVPYDTDDGDQKFNKAFYLSMNWLHQNHPKTFISNLAPFTEVYGNFFFRAKMLCFLLEGQKFLEWYEHDPHYKLLYDSVCDFFVENLKCDIEKLKRPKLKHPDINPGMDNLICRNISMAGNSYFDYDMRPISMFQSIAVKLFPRESDPEFQGLEEANYKGRVWSQFYEVLGPLARASDTQYEYRDPIEPPAHKMYLERLKADKSKLRADALLPNQIIAYVHHWDFGKVAELQWNAMVEDIKRARQ</sequence>
<accession>A0A314UBS6</accession>
<dbReference type="InterPro" id="IPR011205">
    <property type="entry name" value="UCP015417_vWA"/>
</dbReference>
<dbReference type="STRING" id="2094558.A0A314UBS6"/>
<feature type="domain" description="DUF2828" evidence="1">
    <location>
        <begin position="83"/>
        <end position="173"/>
    </location>
</feature>
<reference evidence="2 3" key="1">
    <citation type="submission" date="2018-02" db="EMBL/GenBank/DDBJ databases">
        <title>Draft genome of wild Prunus yedoensis var. nudiflora.</title>
        <authorList>
            <person name="Baek S."/>
            <person name="Kim J.-H."/>
            <person name="Choi K."/>
            <person name="Kim G.-B."/>
            <person name="Cho A."/>
            <person name="Jang H."/>
            <person name="Shin C.-H."/>
            <person name="Yu H.-J."/>
            <person name="Mun J.-H."/>
        </authorList>
    </citation>
    <scope>NUCLEOTIDE SEQUENCE [LARGE SCALE GENOMIC DNA]</scope>
    <source>
        <strain evidence="3">cv. Jeju island</strain>
        <tissue evidence="2">Leaf</tissue>
    </source>
</reference>
<keyword evidence="3" id="KW-1185">Reference proteome</keyword>
<protein>
    <recommendedName>
        <fullName evidence="1">DUF2828 domain-containing protein</fullName>
    </recommendedName>
</protein>
<gene>
    <name evidence="2" type="ORF">Pyn_12567</name>
</gene>
<comment type="caution">
    <text evidence="2">The sequence shown here is derived from an EMBL/GenBank/DDBJ whole genome shotgun (WGS) entry which is preliminary data.</text>
</comment>
<proteinExistence type="predicted"/>
<dbReference type="AlphaFoldDB" id="A0A314UBS6"/>
<dbReference type="InterPro" id="IPR058580">
    <property type="entry name" value="DUF2828"/>
</dbReference>
<dbReference type="PANTHER" id="PTHR31373:SF17">
    <property type="entry name" value="OS06G0652100 PROTEIN"/>
    <property type="match status" value="1"/>
</dbReference>
<dbReference type="Pfam" id="PF11443">
    <property type="entry name" value="DUF2828"/>
    <property type="match status" value="2"/>
</dbReference>
<dbReference type="EMBL" id="PJQY01003757">
    <property type="protein sequence ID" value="PQM34781.1"/>
    <property type="molecule type" value="Genomic_DNA"/>
</dbReference>
<dbReference type="Proteomes" id="UP000250321">
    <property type="component" value="Unassembled WGS sequence"/>
</dbReference>
<organism evidence="2 3">
    <name type="scientific">Prunus yedoensis var. nudiflora</name>
    <dbReference type="NCBI Taxonomy" id="2094558"/>
    <lineage>
        <taxon>Eukaryota</taxon>
        <taxon>Viridiplantae</taxon>
        <taxon>Streptophyta</taxon>
        <taxon>Embryophyta</taxon>
        <taxon>Tracheophyta</taxon>
        <taxon>Spermatophyta</taxon>
        <taxon>Magnoliopsida</taxon>
        <taxon>eudicotyledons</taxon>
        <taxon>Gunneridae</taxon>
        <taxon>Pentapetalae</taxon>
        <taxon>rosids</taxon>
        <taxon>fabids</taxon>
        <taxon>Rosales</taxon>
        <taxon>Rosaceae</taxon>
        <taxon>Amygdaloideae</taxon>
        <taxon>Amygdaleae</taxon>
        <taxon>Prunus</taxon>
    </lineage>
</organism>
<evidence type="ECO:0000313" key="2">
    <source>
        <dbReference type="EMBL" id="PQM34781.1"/>
    </source>
</evidence>
<name>A0A314UBS6_PRUYE</name>
<feature type="domain" description="DUF2828" evidence="1">
    <location>
        <begin position="193"/>
        <end position="309"/>
    </location>
</feature>
<evidence type="ECO:0000313" key="3">
    <source>
        <dbReference type="Proteomes" id="UP000250321"/>
    </source>
</evidence>
<dbReference type="PANTHER" id="PTHR31373">
    <property type="entry name" value="OS06G0652100 PROTEIN"/>
    <property type="match status" value="1"/>
</dbReference>